<gene>
    <name evidence="4" type="ORF">ACH5RR_009045</name>
</gene>
<dbReference type="Pfam" id="PF14372">
    <property type="entry name" value="hAT-like_RNase-H"/>
    <property type="match status" value="1"/>
</dbReference>
<evidence type="ECO:0000313" key="5">
    <source>
        <dbReference type="Proteomes" id="UP001630127"/>
    </source>
</evidence>
<keyword evidence="2" id="KW-1133">Transmembrane helix</keyword>
<comment type="caution">
    <text evidence="4">The sequence shown here is derived from an EMBL/GenBank/DDBJ whole genome shotgun (WGS) entry which is preliminary data.</text>
</comment>
<keyword evidence="5" id="KW-1185">Reference proteome</keyword>
<evidence type="ECO:0000259" key="3">
    <source>
        <dbReference type="Pfam" id="PF14372"/>
    </source>
</evidence>
<evidence type="ECO:0000313" key="4">
    <source>
        <dbReference type="EMBL" id="KAL3529723.1"/>
    </source>
</evidence>
<feature type="transmembrane region" description="Helical" evidence="2">
    <location>
        <begin position="74"/>
        <end position="96"/>
    </location>
</feature>
<keyword evidence="2" id="KW-0472">Membrane</keyword>
<evidence type="ECO:0000256" key="2">
    <source>
        <dbReference type="SAM" id="Phobius"/>
    </source>
</evidence>
<dbReference type="Proteomes" id="UP001630127">
    <property type="component" value="Unassembled WGS sequence"/>
</dbReference>
<dbReference type="AlphaFoldDB" id="A0ABD3ADU1"/>
<accession>A0ABD3ADU1</accession>
<name>A0ABD3ADU1_9GENT</name>
<feature type="compositionally biased region" description="Polar residues" evidence="1">
    <location>
        <begin position="1"/>
        <end position="11"/>
    </location>
</feature>
<keyword evidence="2" id="KW-0812">Transmembrane</keyword>
<feature type="domain" description="hAT-like transposase RNase-H fold" evidence="3">
    <location>
        <begin position="74"/>
        <end position="139"/>
    </location>
</feature>
<evidence type="ECO:0000256" key="1">
    <source>
        <dbReference type="SAM" id="MobiDB-lite"/>
    </source>
</evidence>
<sequence length="140" mass="15472">MGENRNITADSSCPDFPSLVIPSGSSQPSSKVGKAKAAIPSLPCKKSKVTTTTTGGKVRSWVFYDTTVRLLGSLYVVGNQYMVEIYTIVFFLIRLMEGSDEHLAAMAPRMKKKHDRNWANVDKINVLLVIAVVLDLHFKL</sequence>
<reference evidence="4 5" key="1">
    <citation type="submission" date="2024-11" db="EMBL/GenBank/DDBJ databases">
        <title>A near-complete genome assembly of Cinchona calisaya.</title>
        <authorList>
            <person name="Lian D.C."/>
            <person name="Zhao X.W."/>
            <person name="Wei L."/>
        </authorList>
    </citation>
    <scope>NUCLEOTIDE SEQUENCE [LARGE SCALE GENOMIC DNA]</scope>
    <source>
        <tissue evidence="4">Nenye</tissue>
    </source>
</reference>
<protein>
    <recommendedName>
        <fullName evidence="3">hAT-like transposase RNase-H fold domain-containing protein</fullName>
    </recommendedName>
</protein>
<proteinExistence type="predicted"/>
<feature type="region of interest" description="Disordered" evidence="1">
    <location>
        <begin position="1"/>
        <end position="34"/>
    </location>
</feature>
<organism evidence="4 5">
    <name type="scientific">Cinchona calisaya</name>
    <dbReference type="NCBI Taxonomy" id="153742"/>
    <lineage>
        <taxon>Eukaryota</taxon>
        <taxon>Viridiplantae</taxon>
        <taxon>Streptophyta</taxon>
        <taxon>Embryophyta</taxon>
        <taxon>Tracheophyta</taxon>
        <taxon>Spermatophyta</taxon>
        <taxon>Magnoliopsida</taxon>
        <taxon>eudicotyledons</taxon>
        <taxon>Gunneridae</taxon>
        <taxon>Pentapetalae</taxon>
        <taxon>asterids</taxon>
        <taxon>lamiids</taxon>
        <taxon>Gentianales</taxon>
        <taxon>Rubiaceae</taxon>
        <taxon>Cinchonoideae</taxon>
        <taxon>Cinchoneae</taxon>
        <taxon>Cinchona</taxon>
    </lineage>
</organism>
<dbReference type="EMBL" id="JBJUIK010000004">
    <property type="protein sequence ID" value="KAL3529723.1"/>
    <property type="molecule type" value="Genomic_DNA"/>
</dbReference>
<dbReference type="InterPro" id="IPR025525">
    <property type="entry name" value="hAT-like_transposase_RNase-H"/>
</dbReference>